<feature type="region of interest" description="Disordered" evidence="7">
    <location>
        <begin position="165"/>
        <end position="251"/>
    </location>
</feature>
<feature type="compositionally biased region" description="Pro residues" evidence="7">
    <location>
        <begin position="173"/>
        <end position="182"/>
    </location>
</feature>
<accession>A0ABP5W0Q4</accession>
<evidence type="ECO:0000256" key="8">
    <source>
        <dbReference type="SAM" id="Phobius"/>
    </source>
</evidence>
<feature type="transmembrane region" description="Helical" evidence="8">
    <location>
        <begin position="111"/>
        <end position="132"/>
    </location>
</feature>
<keyword evidence="3" id="KW-1003">Cell membrane</keyword>
<comment type="caution">
    <text evidence="9">The sequence shown here is derived from an EMBL/GenBank/DDBJ whole genome shotgun (WGS) entry which is preliminary data.</text>
</comment>
<keyword evidence="4 8" id="KW-0812">Transmembrane</keyword>
<evidence type="ECO:0000256" key="2">
    <source>
        <dbReference type="ARBA" id="ARBA00006679"/>
    </source>
</evidence>
<feature type="transmembrane region" description="Helical" evidence="8">
    <location>
        <begin position="78"/>
        <end position="99"/>
    </location>
</feature>
<feature type="transmembrane region" description="Helical" evidence="8">
    <location>
        <begin position="50"/>
        <end position="71"/>
    </location>
</feature>
<comment type="subcellular location">
    <subcellularLocation>
        <location evidence="1">Cell membrane</location>
        <topology evidence="1">Multi-pass membrane protein</topology>
    </subcellularLocation>
</comment>
<keyword evidence="6 8" id="KW-0472">Membrane</keyword>
<dbReference type="PANTHER" id="PTHR33452:SF1">
    <property type="entry name" value="INNER MEMBRANE PROTEIN YPHA-RELATED"/>
    <property type="match status" value="1"/>
</dbReference>
<dbReference type="EMBL" id="BAAARW010000011">
    <property type="protein sequence ID" value="GAA2413629.1"/>
    <property type="molecule type" value="Genomic_DNA"/>
</dbReference>
<protein>
    <recommendedName>
        <fullName evidence="11">DoxX family protein</fullName>
    </recommendedName>
</protein>
<evidence type="ECO:0000256" key="6">
    <source>
        <dbReference type="ARBA" id="ARBA00023136"/>
    </source>
</evidence>
<dbReference type="InterPro" id="IPR032808">
    <property type="entry name" value="DoxX"/>
</dbReference>
<proteinExistence type="inferred from homology"/>
<evidence type="ECO:0000313" key="10">
    <source>
        <dbReference type="Proteomes" id="UP001501231"/>
    </source>
</evidence>
<keyword evidence="10" id="KW-1185">Reference proteome</keyword>
<evidence type="ECO:0000256" key="5">
    <source>
        <dbReference type="ARBA" id="ARBA00022989"/>
    </source>
</evidence>
<evidence type="ECO:0000256" key="3">
    <source>
        <dbReference type="ARBA" id="ARBA00022475"/>
    </source>
</evidence>
<comment type="similarity">
    <text evidence="2">Belongs to the DoxX family.</text>
</comment>
<dbReference type="Proteomes" id="UP001501231">
    <property type="component" value="Unassembled WGS sequence"/>
</dbReference>
<evidence type="ECO:0000256" key="4">
    <source>
        <dbReference type="ARBA" id="ARBA00022692"/>
    </source>
</evidence>
<name>A0ABP5W0Q4_9ACTN</name>
<dbReference type="InterPro" id="IPR051907">
    <property type="entry name" value="DoxX-like_oxidoreductase"/>
</dbReference>
<evidence type="ECO:0000256" key="7">
    <source>
        <dbReference type="SAM" id="MobiDB-lite"/>
    </source>
</evidence>
<evidence type="ECO:0000313" key="9">
    <source>
        <dbReference type="EMBL" id="GAA2413629.1"/>
    </source>
</evidence>
<dbReference type="Pfam" id="PF07681">
    <property type="entry name" value="DoxX"/>
    <property type="match status" value="1"/>
</dbReference>
<gene>
    <name evidence="9" type="ORF">GCM10010191_24260</name>
</gene>
<evidence type="ECO:0008006" key="11">
    <source>
        <dbReference type="Google" id="ProtNLM"/>
    </source>
</evidence>
<organism evidence="9 10">
    <name type="scientific">Actinomadura vinacea</name>
    <dbReference type="NCBI Taxonomy" id="115336"/>
    <lineage>
        <taxon>Bacteria</taxon>
        <taxon>Bacillati</taxon>
        <taxon>Actinomycetota</taxon>
        <taxon>Actinomycetes</taxon>
        <taxon>Streptosporangiales</taxon>
        <taxon>Thermomonosporaceae</taxon>
        <taxon>Actinomadura</taxon>
    </lineage>
</organism>
<evidence type="ECO:0000256" key="1">
    <source>
        <dbReference type="ARBA" id="ARBA00004651"/>
    </source>
</evidence>
<dbReference type="RefSeq" id="WP_344588888.1">
    <property type="nucleotide sequence ID" value="NZ_BAAARW010000011.1"/>
</dbReference>
<dbReference type="PANTHER" id="PTHR33452">
    <property type="entry name" value="OXIDOREDUCTASE CATD-RELATED"/>
    <property type="match status" value="1"/>
</dbReference>
<sequence>MRFRPLHDIAALLARLGVGVVFIAHGWQKIEAGVTATSRSFDTMGVPLPTGAAVYSTFVELLGGAALIAGLGLPVAGALLFLDMAGALVFVHAGDGLFLVDDGTARNGFELVLVLGLASLLFAVGAGGRLTLDQWLSATRSGGGHRARRERETEDDGQSFVDALREAEEAPPKTAPPAPALPKRPRKKPQPSLPEAAAAPPPAPEQSAKARLATDIVSDTGDDTLVAGRRKPRRRRPDTQPIKRTGDDKDS</sequence>
<keyword evidence="5 8" id="KW-1133">Transmembrane helix</keyword>
<feature type="transmembrane region" description="Helical" evidence="8">
    <location>
        <begin position="12"/>
        <end position="30"/>
    </location>
</feature>
<reference evidence="10" key="1">
    <citation type="journal article" date="2019" name="Int. J. Syst. Evol. Microbiol.">
        <title>The Global Catalogue of Microorganisms (GCM) 10K type strain sequencing project: providing services to taxonomists for standard genome sequencing and annotation.</title>
        <authorList>
            <consortium name="The Broad Institute Genomics Platform"/>
            <consortium name="The Broad Institute Genome Sequencing Center for Infectious Disease"/>
            <person name="Wu L."/>
            <person name="Ma J."/>
        </authorList>
    </citation>
    <scope>NUCLEOTIDE SEQUENCE [LARGE SCALE GENOMIC DNA]</scope>
    <source>
        <strain evidence="10">JCM 3325</strain>
    </source>
</reference>